<evidence type="ECO:0000256" key="2">
    <source>
        <dbReference type="SAM" id="MobiDB-lite"/>
    </source>
</evidence>
<evidence type="ECO:0000313" key="4">
    <source>
        <dbReference type="EMBL" id="CAF3469581.1"/>
    </source>
</evidence>
<dbReference type="Gene3D" id="1.10.4080.10">
    <property type="entry name" value="ADP-ribosylation/Crystallin J1"/>
    <property type="match status" value="1"/>
</dbReference>
<dbReference type="PANTHER" id="PTHR16222:SF12">
    <property type="entry name" value="ADP-RIBOSYLGLYCOHYDROLASE-RELATED"/>
    <property type="match status" value="1"/>
</dbReference>
<comment type="cofactor">
    <cofactor evidence="1">
        <name>Mg(2+)</name>
        <dbReference type="ChEBI" id="CHEBI:18420"/>
    </cofactor>
    <text evidence="1">Binds 2 magnesium ions per subunit.</text>
</comment>
<dbReference type="Proteomes" id="UP000663865">
    <property type="component" value="Unassembled WGS sequence"/>
</dbReference>
<evidence type="ECO:0000313" key="11">
    <source>
        <dbReference type="EMBL" id="CAF4450510.1"/>
    </source>
</evidence>
<feature type="binding site" evidence="1">
    <location>
        <position position="325"/>
    </location>
    <ligand>
        <name>Mg(2+)</name>
        <dbReference type="ChEBI" id="CHEBI:18420"/>
        <label>1</label>
    </ligand>
</feature>
<evidence type="ECO:0000313" key="7">
    <source>
        <dbReference type="EMBL" id="CAF3662150.1"/>
    </source>
</evidence>
<dbReference type="GO" id="GO:0046872">
    <property type="term" value="F:metal ion binding"/>
    <property type="evidence" value="ECO:0007669"/>
    <property type="project" value="UniProtKB-KW"/>
</dbReference>
<feature type="compositionally biased region" description="Polar residues" evidence="2">
    <location>
        <begin position="437"/>
        <end position="455"/>
    </location>
</feature>
<dbReference type="AlphaFoldDB" id="A0A818S678"/>
<dbReference type="Proteomes" id="UP000663851">
    <property type="component" value="Unassembled WGS sequence"/>
</dbReference>
<evidence type="ECO:0000313" key="13">
    <source>
        <dbReference type="Proteomes" id="UP000663872"/>
    </source>
</evidence>
<dbReference type="EMBL" id="CAJNYD010004059">
    <property type="protein sequence ID" value="CAF3565513.1"/>
    <property type="molecule type" value="Genomic_DNA"/>
</dbReference>
<dbReference type="EMBL" id="CAJOBP010000074">
    <property type="protein sequence ID" value="CAF4116266.1"/>
    <property type="molecule type" value="Genomic_DNA"/>
</dbReference>
<keyword evidence="14" id="KW-1185">Reference proteome</keyword>
<protein>
    <recommendedName>
        <fullName evidence="15">ADP-ribosylglycohydrolase</fullName>
    </recommendedName>
</protein>
<feature type="binding site" evidence="1">
    <location>
        <position position="81"/>
    </location>
    <ligand>
        <name>Mg(2+)</name>
        <dbReference type="ChEBI" id="CHEBI:18420"/>
        <label>1</label>
    </ligand>
</feature>
<dbReference type="SUPFAM" id="SSF101478">
    <property type="entry name" value="ADP-ribosylglycohydrolase"/>
    <property type="match status" value="1"/>
</dbReference>
<dbReference type="Proteomes" id="UP000663872">
    <property type="component" value="Unassembled WGS sequence"/>
</dbReference>
<evidence type="ECO:0000313" key="10">
    <source>
        <dbReference type="EMBL" id="CAF4321727.1"/>
    </source>
</evidence>
<proteinExistence type="predicted"/>
<organism evidence="7 13">
    <name type="scientific">Rotaria socialis</name>
    <dbReference type="NCBI Taxonomy" id="392032"/>
    <lineage>
        <taxon>Eukaryota</taxon>
        <taxon>Metazoa</taxon>
        <taxon>Spiralia</taxon>
        <taxon>Gnathifera</taxon>
        <taxon>Rotifera</taxon>
        <taxon>Eurotatoria</taxon>
        <taxon>Bdelloidea</taxon>
        <taxon>Philodinida</taxon>
        <taxon>Philodinidae</taxon>
        <taxon>Rotaria</taxon>
    </lineage>
</organism>
<feature type="compositionally biased region" description="Polar residues" evidence="2">
    <location>
        <begin position="375"/>
        <end position="392"/>
    </location>
</feature>
<dbReference type="EMBL" id="CAJNYU010002210">
    <property type="protein sequence ID" value="CAF3516816.1"/>
    <property type="molecule type" value="Genomic_DNA"/>
</dbReference>
<dbReference type="EMBL" id="CAJOBS010000900">
    <property type="protein sequence ID" value="CAF4657830.1"/>
    <property type="molecule type" value="Genomic_DNA"/>
</dbReference>
<evidence type="ECO:0000313" key="8">
    <source>
        <dbReference type="EMBL" id="CAF4116266.1"/>
    </source>
</evidence>
<dbReference type="Proteomes" id="UP000663825">
    <property type="component" value="Unassembled WGS sequence"/>
</dbReference>
<dbReference type="InterPro" id="IPR036705">
    <property type="entry name" value="Ribosyl_crysJ1_sf"/>
</dbReference>
<dbReference type="EMBL" id="CAJNYV010000344">
    <property type="protein sequence ID" value="CAF3358351.1"/>
    <property type="molecule type" value="Genomic_DNA"/>
</dbReference>
<dbReference type="Proteomes" id="UP000663838">
    <property type="component" value="Unassembled WGS sequence"/>
</dbReference>
<name>A0A818S678_9BILA</name>
<evidence type="ECO:0000313" key="12">
    <source>
        <dbReference type="EMBL" id="CAF4657830.1"/>
    </source>
</evidence>
<dbReference type="EMBL" id="CAJNXB010006174">
    <property type="protein sequence ID" value="CAF3469581.1"/>
    <property type="molecule type" value="Genomic_DNA"/>
</dbReference>
<dbReference type="Proteomes" id="UP000663862">
    <property type="component" value="Unassembled WGS sequence"/>
</dbReference>
<evidence type="ECO:0008006" key="15">
    <source>
        <dbReference type="Google" id="ProtNLM"/>
    </source>
</evidence>
<dbReference type="InterPro" id="IPR005502">
    <property type="entry name" value="Ribosyl_crysJ1"/>
</dbReference>
<dbReference type="Pfam" id="PF03747">
    <property type="entry name" value="ADP_ribosyl_GH"/>
    <property type="match status" value="1"/>
</dbReference>
<feature type="binding site" evidence="1">
    <location>
        <position position="323"/>
    </location>
    <ligand>
        <name>Mg(2+)</name>
        <dbReference type="ChEBI" id="CHEBI:18420"/>
        <label>1</label>
    </ligand>
</feature>
<evidence type="ECO:0000256" key="1">
    <source>
        <dbReference type="PIRSR" id="PIRSR605502-1"/>
    </source>
</evidence>
<evidence type="ECO:0000313" key="3">
    <source>
        <dbReference type="EMBL" id="CAF3358351.1"/>
    </source>
</evidence>
<feature type="binding site" evidence="1">
    <location>
        <position position="326"/>
    </location>
    <ligand>
        <name>Mg(2+)</name>
        <dbReference type="ChEBI" id="CHEBI:18420"/>
        <label>1</label>
    </ligand>
</feature>
<comment type="caution">
    <text evidence="7">The sequence shown here is derived from an EMBL/GenBank/DDBJ whole genome shotgun (WGS) entry which is preliminary data.</text>
</comment>
<feature type="binding site" evidence="1">
    <location>
        <position position="83"/>
    </location>
    <ligand>
        <name>Mg(2+)</name>
        <dbReference type="ChEBI" id="CHEBI:18420"/>
        <label>1</label>
    </ligand>
</feature>
<dbReference type="InterPro" id="IPR050792">
    <property type="entry name" value="ADP-ribosylglycohydrolase"/>
</dbReference>
<dbReference type="EMBL" id="CAJOBR010000028">
    <property type="protein sequence ID" value="CAF4450510.1"/>
    <property type="molecule type" value="Genomic_DNA"/>
</dbReference>
<dbReference type="Proteomes" id="UP000663848">
    <property type="component" value="Unassembled WGS sequence"/>
</dbReference>
<dbReference type="Proteomes" id="UP000663833">
    <property type="component" value="Unassembled WGS sequence"/>
</dbReference>
<dbReference type="Proteomes" id="UP000663869">
    <property type="component" value="Unassembled WGS sequence"/>
</dbReference>
<keyword evidence="1" id="KW-0479">Metal-binding</keyword>
<dbReference type="EMBL" id="CAJOBQ010000173">
    <property type="protein sequence ID" value="CAF4282408.1"/>
    <property type="molecule type" value="Genomic_DNA"/>
</dbReference>
<evidence type="ECO:0000313" key="9">
    <source>
        <dbReference type="EMBL" id="CAF4282408.1"/>
    </source>
</evidence>
<feature type="binding site" evidence="1">
    <location>
        <position position="82"/>
    </location>
    <ligand>
        <name>Mg(2+)</name>
        <dbReference type="ChEBI" id="CHEBI:18420"/>
        <label>1</label>
    </ligand>
</feature>
<sequence>MLKFPPPCDKVLPHDINLEKIPRINVQNDICDRVVGSLVGLAIGDALGASVEFRPQQYLAVNPVRTMEGGGTWGLEAGKWTDDTSMALCLASSLITHNSFNPYDQMIRYKWWHKYGYFSSTGRCFDIGQATRQSLKEFSDRQKILKIHYRCRSENEVDTLTLDSVERINNFNIYCGDKDAAGNGALMRLAPVPLFFYKTPKNAIENAGLSADLTHANRKAIDACRYYAALIIGAVNGFSKEKLLDNDFYQKQKLWFGEKPLDNDILNICAGSYKKDKNRGGYEQGIRGKGYIVSALEAALWAFWSDGDSFEKGALAAVNLGDDTDTTAAIYGQLAGAYYGYKNIPKEWLEKLYARDLIISMGEWLYFQGSQITSSHSKNENVSPTTTSNDNAKLSEKKIQRTISAAATAQSSSSETNAINNQSENAKRNSKTRIADTHSSPSSDKTNNTSINRISLPSDAHVQSSSSKSFTENSEHDDLNLAYRPSFYRTEKSMFDDDS</sequence>
<gene>
    <name evidence="5" type="ORF">FME351_LOCUS17707</name>
    <name evidence="7" type="ORF">GRG538_LOCUS25823</name>
    <name evidence="10" type="ORF">HFQ381_LOCUS14859</name>
    <name evidence="3" type="ORF">KIK155_LOCUS4257</name>
    <name evidence="6" type="ORF">LUA448_LOCUS28679</name>
    <name evidence="11" type="ORF">QYT958_LOCUS610</name>
    <name evidence="4" type="ORF">TIS948_LOCUS33236</name>
    <name evidence="12" type="ORF">TOA249_LOCUS14491</name>
    <name evidence="9" type="ORF">TSG867_LOCUS5071</name>
    <name evidence="8" type="ORF">UJA718_LOCUS1252</name>
</gene>
<evidence type="ECO:0000313" key="6">
    <source>
        <dbReference type="EMBL" id="CAF3565513.1"/>
    </source>
</evidence>
<dbReference type="Proteomes" id="UP000663873">
    <property type="component" value="Unassembled WGS sequence"/>
</dbReference>
<dbReference type="OrthoDB" id="410104at2759"/>
<keyword evidence="1" id="KW-0460">Magnesium</keyword>
<accession>A0A818S678</accession>
<feature type="compositionally biased region" description="Basic and acidic residues" evidence="2">
    <location>
        <begin position="489"/>
        <end position="499"/>
    </location>
</feature>
<feature type="region of interest" description="Disordered" evidence="2">
    <location>
        <begin position="375"/>
        <end position="499"/>
    </location>
</feature>
<evidence type="ECO:0000313" key="14">
    <source>
        <dbReference type="Proteomes" id="UP000663873"/>
    </source>
</evidence>
<feature type="compositionally biased region" description="Low complexity" evidence="2">
    <location>
        <begin position="402"/>
        <end position="418"/>
    </location>
</feature>
<reference evidence="7" key="1">
    <citation type="submission" date="2021-02" db="EMBL/GenBank/DDBJ databases">
        <authorList>
            <person name="Nowell W R."/>
        </authorList>
    </citation>
    <scope>NUCLEOTIDE SEQUENCE</scope>
</reference>
<dbReference type="EMBL" id="CAJOBO010000987">
    <property type="protein sequence ID" value="CAF4321727.1"/>
    <property type="molecule type" value="Genomic_DNA"/>
</dbReference>
<dbReference type="PANTHER" id="PTHR16222">
    <property type="entry name" value="ADP-RIBOSYLGLYCOHYDROLASE"/>
    <property type="match status" value="1"/>
</dbReference>
<evidence type="ECO:0000313" key="5">
    <source>
        <dbReference type="EMBL" id="CAF3516816.1"/>
    </source>
</evidence>
<dbReference type="EMBL" id="CAJNYT010004416">
    <property type="protein sequence ID" value="CAF3662150.1"/>
    <property type="molecule type" value="Genomic_DNA"/>
</dbReference>